<keyword evidence="4 11" id="KW-0812">Transmembrane</keyword>
<protein>
    <submittedName>
        <fullName evidence="14">Lipid A export permease/ATP-binding protein MsbA</fullName>
    </submittedName>
</protein>
<reference evidence="14 15" key="1">
    <citation type="submission" date="2017-11" db="EMBL/GenBank/DDBJ databases">
        <title>Genome-resolved metagenomics identifies genetic mobility, metabolic interactions, and unexpected diversity in perchlorate-reducing communities.</title>
        <authorList>
            <person name="Barnum T.P."/>
            <person name="Figueroa I.A."/>
            <person name="Carlstrom C.I."/>
            <person name="Lucas L.N."/>
            <person name="Engelbrektson A.L."/>
            <person name="Coates J.D."/>
        </authorList>
    </citation>
    <scope>NUCLEOTIDE SEQUENCE [LARGE SCALE GENOMIC DNA]</scope>
    <source>
        <strain evidence="14">BM301</strain>
    </source>
</reference>
<evidence type="ECO:0000256" key="11">
    <source>
        <dbReference type="SAM" id="Phobius"/>
    </source>
</evidence>
<dbReference type="GO" id="GO:0005886">
    <property type="term" value="C:plasma membrane"/>
    <property type="evidence" value="ECO:0007669"/>
    <property type="project" value="UniProtKB-SubCell"/>
</dbReference>
<dbReference type="Pfam" id="PF00664">
    <property type="entry name" value="ABC_membrane"/>
    <property type="match status" value="1"/>
</dbReference>
<feature type="domain" description="ABC transporter" evidence="12">
    <location>
        <begin position="336"/>
        <end position="579"/>
    </location>
</feature>
<evidence type="ECO:0000256" key="9">
    <source>
        <dbReference type="ARBA" id="ARBA00023055"/>
    </source>
</evidence>
<dbReference type="InterPro" id="IPR039421">
    <property type="entry name" value="Type_1_exporter"/>
</dbReference>
<keyword evidence="6 14" id="KW-0067">ATP-binding</keyword>
<dbReference type="FunFam" id="3.40.50.300:FF:000218">
    <property type="entry name" value="Multidrug ABC transporter ATP-binding protein"/>
    <property type="match status" value="1"/>
</dbReference>
<proteinExistence type="predicted"/>
<dbReference type="AlphaFoldDB" id="A0A2N6CVW3"/>
<feature type="transmembrane region" description="Helical" evidence="11">
    <location>
        <begin position="163"/>
        <end position="180"/>
    </location>
</feature>
<evidence type="ECO:0000256" key="10">
    <source>
        <dbReference type="ARBA" id="ARBA00023136"/>
    </source>
</evidence>
<dbReference type="PANTHER" id="PTHR43394">
    <property type="entry name" value="ATP-DEPENDENT PERMEASE MDL1, MITOCHONDRIAL"/>
    <property type="match status" value="1"/>
</dbReference>
<dbReference type="Gene3D" id="1.20.1560.10">
    <property type="entry name" value="ABC transporter type 1, transmembrane domain"/>
    <property type="match status" value="1"/>
</dbReference>
<dbReference type="STRING" id="1111735.GCA_000428045_02581"/>
<dbReference type="EMBL" id="PKUN01000018">
    <property type="protein sequence ID" value="PLX61360.1"/>
    <property type="molecule type" value="Genomic_DNA"/>
</dbReference>
<dbReference type="InterPro" id="IPR003439">
    <property type="entry name" value="ABC_transporter-like_ATP-bd"/>
</dbReference>
<dbReference type="SUPFAM" id="SSF52540">
    <property type="entry name" value="P-loop containing nucleoside triphosphate hydrolases"/>
    <property type="match status" value="1"/>
</dbReference>
<keyword evidence="5" id="KW-0547">Nucleotide-binding</keyword>
<evidence type="ECO:0000256" key="5">
    <source>
        <dbReference type="ARBA" id="ARBA00022741"/>
    </source>
</evidence>
<keyword evidence="3" id="KW-1003">Cell membrane</keyword>
<dbReference type="InterPro" id="IPR011527">
    <property type="entry name" value="ABC1_TM_dom"/>
</dbReference>
<keyword evidence="7" id="KW-1278">Translocase</keyword>
<feature type="domain" description="ABC transmembrane type-1" evidence="13">
    <location>
        <begin position="22"/>
        <end position="304"/>
    </location>
</feature>
<dbReference type="PROSITE" id="PS50893">
    <property type="entry name" value="ABC_TRANSPORTER_2"/>
    <property type="match status" value="1"/>
</dbReference>
<evidence type="ECO:0000256" key="4">
    <source>
        <dbReference type="ARBA" id="ARBA00022692"/>
    </source>
</evidence>
<dbReference type="Gene3D" id="3.40.50.300">
    <property type="entry name" value="P-loop containing nucleotide triphosphate hydrolases"/>
    <property type="match status" value="1"/>
</dbReference>
<dbReference type="NCBIfam" id="TIGR02203">
    <property type="entry name" value="MsbA_lipidA"/>
    <property type="match status" value="1"/>
</dbReference>
<evidence type="ECO:0000256" key="8">
    <source>
        <dbReference type="ARBA" id="ARBA00022989"/>
    </source>
</evidence>
<dbReference type="InterPro" id="IPR017871">
    <property type="entry name" value="ABC_transporter-like_CS"/>
</dbReference>
<dbReference type="RefSeq" id="WP_273439540.1">
    <property type="nucleotide sequence ID" value="NZ_PKUN01000018.1"/>
</dbReference>
<dbReference type="PROSITE" id="PS00211">
    <property type="entry name" value="ABC_TRANSPORTER_1"/>
    <property type="match status" value="1"/>
</dbReference>
<dbReference type="PANTHER" id="PTHR43394:SF1">
    <property type="entry name" value="ATP-BINDING CASSETTE SUB-FAMILY B MEMBER 10, MITOCHONDRIAL"/>
    <property type="match status" value="1"/>
</dbReference>
<dbReference type="InterPro" id="IPR003593">
    <property type="entry name" value="AAA+_ATPase"/>
</dbReference>
<dbReference type="Pfam" id="PF00005">
    <property type="entry name" value="ABC_tran"/>
    <property type="match status" value="1"/>
</dbReference>
<evidence type="ECO:0000313" key="15">
    <source>
        <dbReference type="Proteomes" id="UP000235015"/>
    </source>
</evidence>
<dbReference type="GO" id="GO:0016887">
    <property type="term" value="F:ATP hydrolysis activity"/>
    <property type="evidence" value="ECO:0007669"/>
    <property type="project" value="InterPro"/>
</dbReference>
<dbReference type="GO" id="GO:0034040">
    <property type="term" value="F:ATPase-coupled lipid transmembrane transporter activity"/>
    <property type="evidence" value="ECO:0007669"/>
    <property type="project" value="InterPro"/>
</dbReference>
<name>A0A2N6CVW3_9GAMM</name>
<dbReference type="GO" id="GO:0005524">
    <property type="term" value="F:ATP binding"/>
    <property type="evidence" value="ECO:0007669"/>
    <property type="project" value="UniProtKB-KW"/>
</dbReference>
<feature type="transmembrane region" description="Helical" evidence="11">
    <location>
        <begin position="58"/>
        <end position="82"/>
    </location>
</feature>
<comment type="subcellular location">
    <subcellularLocation>
        <location evidence="1">Cell membrane</location>
        <topology evidence="1">Multi-pass membrane protein</topology>
    </subcellularLocation>
</comment>
<keyword evidence="9" id="KW-0445">Lipid transport</keyword>
<dbReference type="InterPro" id="IPR011917">
    <property type="entry name" value="ABC_transpr_lipidA"/>
</dbReference>
<dbReference type="SUPFAM" id="SSF90123">
    <property type="entry name" value="ABC transporter transmembrane region"/>
    <property type="match status" value="1"/>
</dbReference>
<keyword evidence="10 11" id="KW-0472">Membrane</keyword>
<comment type="caution">
    <text evidence="14">The sequence shown here is derived from an EMBL/GenBank/DDBJ whole genome shotgun (WGS) entry which is preliminary data.</text>
</comment>
<evidence type="ECO:0000259" key="12">
    <source>
        <dbReference type="PROSITE" id="PS50893"/>
    </source>
</evidence>
<evidence type="ECO:0000313" key="14">
    <source>
        <dbReference type="EMBL" id="PLX61360.1"/>
    </source>
</evidence>
<organism evidence="14 15">
    <name type="scientific">Sedimenticola selenatireducens</name>
    <dbReference type="NCBI Taxonomy" id="191960"/>
    <lineage>
        <taxon>Bacteria</taxon>
        <taxon>Pseudomonadati</taxon>
        <taxon>Pseudomonadota</taxon>
        <taxon>Gammaproteobacteria</taxon>
        <taxon>Chromatiales</taxon>
        <taxon>Sedimenticolaceae</taxon>
        <taxon>Sedimenticola</taxon>
    </lineage>
</organism>
<dbReference type="Proteomes" id="UP000235015">
    <property type="component" value="Unassembled WGS sequence"/>
</dbReference>
<dbReference type="GO" id="GO:0015421">
    <property type="term" value="F:ABC-type oligopeptide transporter activity"/>
    <property type="evidence" value="ECO:0007669"/>
    <property type="project" value="TreeGrafter"/>
</dbReference>
<gene>
    <name evidence="14" type="primary">msbA</name>
    <name evidence="14" type="ORF">C0630_11345</name>
</gene>
<evidence type="ECO:0000256" key="1">
    <source>
        <dbReference type="ARBA" id="ARBA00004651"/>
    </source>
</evidence>
<dbReference type="PROSITE" id="PS50929">
    <property type="entry name" value="ABC_TM1F"/>
    <property type="match status" value="1"/>
</dbReference>
<keyword evidence="8 11" id="KW-1133">Transmembrane helix</keyword>
<evidence type="ECO:0000256" key="7">
    <source>
        <dbReference type="ARBA" id="ARBA00022967"/>
    </source>
</evidence>
<accession>A0A2N6CVW3</accession>
<dbReference type="InterPro" id="IPR036640">
    <property type="entry name" value="ABC1_TM_sf"/>
</dbReference>
<sequence length="584" mass="64080">MTSLAQYKRLLQHVRPHWRIFLVSILGTIVLAATQPAMPYLMKPLLDGSFVEKDPQMIILVPLMLIGLALIQCLATIVSSVAMESVATRVVLNLRELMLQKLLVLPTRFYDNHSAGVVLSKVTYDVEQLTSSASSVIVTLVRDSVAILGLLGLMLYLNWRLTLIAFALIPAVAFFVRVVSKRLRIINRSLQKRMGEMTHVLEEVIAGNKVIKLFGGHAHETSRFFESANKVRQFKMKAALAHNSSVQVNQLLAVCGLALLAYLSAQQSATGSFTVGEFVAFFGAMAMILSPLKKLTSINNELQRGLAAAESVFELLDEQPEPDQGKIDLPSPNGLLEWRDLEFHYGEHREQSEDKATPTLGDIQLKVAPGENIALVGPSGSGKTTLASLIPLFYRPSRGQILIDQTDICDLPLSVLRANVSLVSQDVFLFNDSIRANIAYGINSQATDEQIREAARAANALEFIERMPEGLDTTIGDNGVRLSGGQRQRLAIARALLKDAPILILDEATSALDTESEQLIQEAMDRLRSGRTTIPIAHRLSTIENADRIVVLKDGHIVESGSHSELLAQGGLYKKLHQLQFSAG</sequence>
<evidence type="ECO:0000256" key="6">
    <source>
        <dbReference type="ARBA" id="ARBA00022840"/>
    </source>
</evidence>
<dbReference type="CDD" id="cd18552">
    <property type="entry name" value="ABC_6TM_MsbA_like"/>
    <property type="match status" value="1"/>
</dbReference>
<keyword evidence="2" id="KW-0813">Transport</keyword>
<evidence type="ECO:0000259" key="13">
    <source>
        <dbReference type="PROSITE" id="PS50929"/>
    </source>
</evidence>
<evidence type="ECO:0000256" key="2">
    <source>
        <dbReference type="ARBA" id="ARBA00022448"/>
    </source>
</evidence>
<feature type="transmembrane region" description="Helical" evidence="11">
    <location>
        <begin position="20"/>
        <end position="38"/>
    </location>
</feature>
<dbReference type="SMART" id="SM00382">
    <property type="entry name" value="AAA"/>
    <property type="match status" value="1"/>
</dbReference>
<dbReference type="InterPro" id="IPR027417">
    <property type="entry name" value="P-loop_NTPase"/>
</dbReference>
<evidence type="ECO:0000256" key="3">
    <source>
        <dbReference type="ARBA" id="ARBA00022475"/>
    </source>
</evidence>